<sequence length="189" mass="19661">MSTPTPAPAEPTADSTPAPEPTDGPTPPEPTPAPTPAPAPPAAPAPAPEPAPAPAPEADDEPFDRERAMEKIRKTNSEAKGLRKQLDDLKAQLESRVDPDEAKAAIALVETNAAREVARVKVGHRYGLPEQLIELLKGDTPEEIEAHAKQLAPLIGGGGAALGRGGLDPTEGPVETDPKKLAAKIPRLH</sequence>
<comment type="caution">
    <text evidence="2">The sequence shown here is derived from an EMBL/GenBank/DDBJ whole genome shotgun (WGS) entry which is preliminary data.</text>
</comment>
<reference evidence="2 3" key="1">
    <citation type="journal article" date="2014" name="Int. J. Syst. Evol. Microbiol.">
        <title>Streptomyces hoynatensis sp. nov., isolated from deep marine sediment.</title>
        <authorList>
            <person name="Veyisoglu A."/>
            <person name="Sahin N."/>
        </authorList>
    </citation>
    <scope>NUCLEOTIDE SEQUENCE [LARGE SCALE GENOMIC DNA]</scope>
    <source>
        <strain evidence="2 3">KCTC 29097</strain>
    </source>
</reference>
<dbReference type="Proteomes" id="UP000272474">
    <property type="component" value="Unassembled WGS sequence"/>
</dbReference>
<dbReference type="RefSeq" id="WP_120680610.1">
    <property type="nucleotide sequence ID" value="NZ_RBAL01000009.1"/>
</dbReference>
<feature type="compositionally biased region" description="Basic and acidic residues" evidence="1">
    <location>
        <begin position="64"/>
        <end position="85"/>
    </location>
</feature>
<feature type="region of interest" description="Disordered" evidence="1">
    <location>
        <begin position="1"/>
        <end position="85"/>
    </location>
</feature>
<evidence type="ECO:0000313" key="2">
    <source>
        <dbReference type="EMBL" id="RKN40801.1"/>
    </source>
</evidence>
<evidence type="ECO:0000313" key="3">
    <source>
        <dbReference type="Proteomes" id="UP000272474"/>
    </source>
</evidence>
<name>A0A3A9YXL3_9ACTN</name>
<feature type="compositionally biased region" description="Pro residues" evidence="1">
    <location>
        <begin position="18"/>
        <end position="55"/>
    </location>
</feature>
<dbReference type="AlphaFoldDB" id="A0A3A9YXL3"/>
<keyword evidence="3" id="KW-1185">Reference proteome</keyword>
<dbReference type="EMBL" id="RBAL01000009">
    <property type="protein sequence ID" value="RKN40801.1"/>
    <property type="molecule type" value="Genomic_DNA"/>
</dbReference>
<proteinExistence type="predicted"/>
<evidence type="ECO:0008006" key="4">
    <source>
        <dbReference type="Google" id="ProtNLM"/>
    </source>
</evidence>
<evidence type="ECO:0000256" key="1">
    <source>
        <dbReference type="SAM" id="MobiDB-lite"/>
    </source>
</evidence>
<gene>
    <name evidence="2" type="ORF">D7294_17085</name>
</gene>
<organism evidence="2 3">
    <name type="scientific">Streptomyces hoynatensis</name>
    <dbReference type="NCBI Taxonomy" id="1141874"/>
    <lineage>
        <taxon>Bacteria</taxon>
        <taxon>Bacillati</taxon>
        <taxon>Actinomycetota</taxon>
        <taxon>Actinomycetes</taxon>
        <taxon>Kitasatosporales</taxon>
        <taxon>Streptomycetaceae</taxon>
        <taxon>Streptomyces</taxon>
    </lineage>
</organism>
<feature type="region of interest" description="Disordered" evidence="1">
    <location>
        <begin position="162"/>
        <end position="189"/>
    </location>
</feature>
<protein>
    <recommendedName>
        <fullName evidence="4">DUF4355 domain-containing protein</fullName>
    </recommendedName>
</protein>
<accession>A0A3A9YXL3</accession>